<evidence type="ECO:0000313" key="1">
    <source>
        <dbReference type="EMBL" id="ALE09005.1"/>
    </source>
</evidence>
<dbReference type="PATRIC" id="fig|1682.24.peg.929"/>
<protein>
    <submittedName>
        <fullName evidence="1">Uncharacterized protein</fullName>
    </submittedName>
</protein>
<dbReference type="EMBL" id="CP010411">
    <property type="protein sequence ID" value="ALE09005.1"/>
    <property type="molecule type" value="Genomic_DNA"/>
</dbReference>
<evidence type="ECO:0000313" key="2">
    <source>
        <dbReference type="Proteomes" id="UP000067206"/>
    </source>
</evidence>
<proteinExistence type="predicted"/>
<organism evidence="1 2">
    <name type="scientific">Bifidobacterium longum subsp. infantis</name>
    <dbReference type="NCBI Taxonomy" id="1682"/>
    <lineage>
        <taxon>Bacteria</taxon>
        <taxon>Bacillati</taxon>
        <taxon>Actinomycetota</taxon>
        <taxon>Actinomycetes</taxon>
        <taxon>Bifidobacteriales</taxon>
        <taxon>Bifidobacteriaceae</taxon>
        <taxon>Bifidobacterium</taxon>
    </lineage>
</organism>
<reference evidence="1 2" key="1">
    <citation type="submission" date="2014-12" db="EMBL/GenBank/DDBJ databases">
        <title>Complete genome sequence of Bifidobacterium longum subsp. infantis BT1.</title>
        <authorList>
            <person name="Kim J.F."/>
            <person name="Kwak M.-J."/>
        </authorList>
    </citation>
    <scope>NUCLEOTIDE SEQUENCE [LARGE SCALE GENOMIC DNA]</scope>
    <source>
        <strain evidence="1 2">BT1</strain>
    </source>
</reference>
<dbReference type="AlphaFoldDB" id="A0A0M3T651"/>
<accession>A0A0M3T651</accession>
<gene>
    <name evidence="1" type="ORF">RY67_961</name>
</gene>
<dbReference type="Proteomes" id="UP000067206">
    <property type="component" value="Chromosome"/>
</dbReference>
<sequence>MDDSEYDPPKNNKRGEARISQPLRFEVASADSGGFLGIAFGWTFDIASCRHFVVGQSVQSPRLLSRPA</sequence>
<name>A0A0M3T651_BIFLI</name>